<feature type="transmembrane region" description="Helical" evidence="5">
    <location>
        <begin position="63"/>
        <end position="84"/>
    </location>
</feature>
<keyword evidence="9" id="KW-1185">Reference proteome</keyword>
<dbReference type="Proteomes" id="UP000230605">
    <property type="component" value="Chromosome 9"/>
</dbReference>
<dbReference type="Proteomes" id="UP001302367">
    <property type="component" value="Chromosome 9"/>
</dbReference>
<reference evidence="6 8" key="1">
    <citation type="submission" date="2015-10" db="EMBL/GenBank/DDBJ databases">
        <title>The cercosporin biosynthetic gene cluster was horizontally transferred to several fungal lineages and shown to be expanded in Cercospora beticola based on microsynteny with recipient genomes.</title>
        <authorList>
            <person name="De Jonge R."/>
            <person name="Ebert M.K."/>
            <person name="Suttle J.C."/>
            <person name="Jurick Ii W.M."/>
            <person name="Secor G.A."/>
            <person name="Thomma B.P."/>
            <person name="Van De Peer Y."/>
            <person name="Bolton M.D."/>
        </authorList>
    </citation>
    <scope>NUCLEOTIDE SEQUENCE [LARGE SCALE GENOMIC DNA]</scope>
    <source>
        <strain evidence="6 8">09-40</strain>
    </source>
</reference>
<evidence type="ECO:0000256" key="2">
    <source>
        <dbReference type="ARBA" id="ARBA00022692"/>
    </source>
</evidence>
<comment type="subcellular location">
    <subcellularLocation>
        <location evidence="1">Endomembrane system</location>
        <topology evidence="1">Multi-pass membrane protein</topology>
    </subcellularLocation>
</comment>
<feature type="transmembrane region" description="Helical" evidence="5">
    <location>
        <begin position="96"/>
        <end position="115"/>
    </location>
</feature>
<dbReference type="EMBL" id="CP134192">
    <property type="protein sequence ID" value="WPB08096.1"/>
    <property type="molecule type" value="Genomic_DNA"/>
</dbReference>
<dbReference type="EMBL" id="LKMD01000107">
    <property type="protein sequence ID" value="PIA90735.1"/>
    <property type="molecule type" value="Genomic_DNA"/>
</dbReference>
<feature type="transmembrane region" description="Helical" evidence="5">
    <location>
        <begin position="22"/>
        <end position="43"/>
    </location>
</feature>
<evidence type="ECO:0000256" key="3">
    <source>
        <dbReference type="ARBA" id="ARBA00022989"/>
    </source>
</evidence>
<dbReference type="GO" id="GO:0012505">
    <property type="term" value="C:endomembrane system"/>
    <property type="evidence" value="ECO:0007669"/>
    <property type="project" value="UniProtKB-SubCell"/>
</dbReference>
<feature type="transmembrane region" description="Helical" evidence="5">
    <location>
        <begin position="204"/>
        <end position="228"/>
    </location>
</feature>
<accession>A0A2G5HE16</accession>
<proteinExistence type="predicted"/>
<evidence type="ECO:0000313" key="6">
    <source>
        <dbReference type="EMBL" id="PIA90735.1"/>
    </source>
</evidence>
<dbReference type="AlphaFoldDB" id="A0A2G5HE16"/>
<evidence type="ECO:0000256" key="5">
    <source>
        <dbReference type="SAM" id="Phobius"/>
    </source>
</evidence>
<keyword evidence="4 5" id="KW-0472">Membrane</keyword>
<evidence type="ECO:0000313" key="8">
    <source>
        <dbReference type="Proteomes" id="UP000230605"/>
    </source>
</evidence>
<evidence type="ECO:0000256" key="1">
    <source>
        <dbReference type="ARBA" id="ARBA00004127"/>
    </source>
</evidence>
<evidence type="ECO:0000256" key="4">
    <source>
        <dbReference type="ARBA" id="ARBA00023136"/>
    </source>
</evidence>
<dbReference type="PANTHER" id="PTHR10989">
    <property type="entry name" value="ANDROGEN-INDUCED PROTEIN 1-RELATED"/>
    <property type="match status" value="1"/>
</dbReference>
<dbReference type="InterPro" id="IPR006838">
    <property type="entry name" value="ADTRP_AIG1"/>
</dbReference>
<gene>
    <name evidence="6" type="ORF">CB0940_11263</name>
    <name evidence="7" type="ORF">RHO25_012760</name>
</gene>
<dbReference type="GO" id="GO:0016020">
    <property type="term" value="C:membrane"/>
    <property type="evidence" value="ECO:0007669"/>
    <property type="project" value="InterPro"/>
</dbReference>
<dbReference type="OrthoDB" id="1898221at2759"/>
<reference evidence="7 9" key="2">
    <citation type="submission" date="2023-09" db="EMBL/GenBank/DDBJ databases">
        <title>Complete-Gapless Cercospora beticola genome.</title>
        <authorList>
            <person name="Wyatt N.A."/>
            <person name="Spanner R.E."/>
            <person name="Bolton M.D."/>
        </authorList>
    </citation>
    <scope>NUCLEOTIDE SEQUENCE [LARGE SCALE GENOMIC DNA]</scope>
    <source>
        <strain evidence="7">Cb09-40</strain>
    </source>
</reference>
<dbReference type="Pfam" id="PF04750">
    <property type="entry name" value="Far-17a_AIG1"/>
    <property type="match status" value="1"/>
</dbReference>
<dbReference type="PANTHER" id="PTHR10989:SF16">
    <property type="entry name" value="AT02829P-RELATED"/>
    <property type="match status" value="1"/>
</dbReference>
<evidence type="ECO:0000313" key="7">
    <source>
        <dbReference type="EMBL" id="WPB08096.1"/>
    </source>
</evidence>
<keyword evidence="3 5" id="KW-1133">Transmembrane helix</keyword>
<keyword evidence="2 5" id="KW-0812">Transmembrane</keyword>
<organism evidence="6 8">
    <name type="scientific">Cercospora beticola</name>
    <name type="common">Sugarbeet leaf spot fungus</name>
    <dbReference type="NCBI Taxonomy" id="122368"/>
    <lineage>
        <taxon>Eukaryota</taxon>
        <taxon>Fungi</taxon>
        <taxon>Dikarya</taxon>
        <taxon>Ascomycota</taxon>
        <taxon>Pezizomycotina</taxon>
        <taxon>Dothideomycetes</taxon>
        <taxon>Dothideomycetidae</taxon>
        <taxon>Mycosphaerellales</taxon>
        <taxon>Mycosphaerellaceae</taxon>
        <taxon>Cercospora</taxon>
    </lineage>
</organism>
<name>A0A2G5HE16_CERBT</name>
<feature type="transmembrane region" description="Helical" evidence="5">
    <location>
        <begin position="161"/>
        <end position="180"/>
    </location>
</feature>
<sequence length="252" mass="27737">MAQPTQLADELLRRHPLQRMQAPGRGASAILHVLGLSSFAFSFNHLVVNPNPVNDSYGWHMQFLTIIGLSLATATFACGLLADVTLSRRLFQVKNTLSVASAPMECLISLLYWGLRAIDPKLVLPDWAPPLSFGADLSFHAVPAIALAVDLLFFSPPWTIAFLPALGLSGAIAFGYWFWIERCYQFNNFYPYPIFDLLSTPQRIGLFAASAFLMTLSTSVLIWLYAVINGRDVSGLSSNNVQRSRSGNVKGK</sequence>
<protein>
    <submittedName>
        <fullName evidence="6">UPF0641 membrane protein</fullName>
    </submittedName>
</protein>
<evidence type="ECO:0000313" key="9">
    <source>
        <dbReference type="Proteomes" id="UP001302367"/>
    </source>
</evidence>